<evidence type="ECO:0000313" key="1">
    <source>
        <dbReference type="EMBL" id="CAF5221170.1"/>
    </source>
</evidence>
<name>A0A8S3JU92_9BILA</name>
<feature type="non-terminal residue" evidence="1">
    <location>
        <position position="1"/>
    </location>
</feature>
<gene>
    <name evidence="1" type="ORF">SMN809_LOCUS82225</name>
</gene>
<sequence>TQVINIERILEQYADKVRTHQAELVKLDNPIRFVIKQIDNNTLLTTLPREYNDCFLTVITRTDPLRKSELIIELVQDKLLEDIKTNALDISYFPGGVNYDMPHDEINENGQMKLETYQNLKKRLNHRKIWYFDGPPEKKPNALLAILPIDSYVNMNHQRLLDCLYDQLKVVSVNENFDRKDQILSIE</sequence>
<dbReference type="AlphaFoldDB" id="A0A8S3JU92"/>
<proteinExistence type="predicted"/>
<evidence type="ECO:0000313" key="2">
    <source>
        <dbReference type="Proteomes" id="UP000676336"/>
    </source>
</evidence>
<dbReference type="EMBL" id="CAJOBI010350990">
    <property type="protein sequence ID" value="CAF5221170.1"/>
    <property type="molecule type" value="Genomic_DNA"/>
</dbReference>
<reference evidence="1" key="1">
    <citation type="submission" date="2021-02" db="EMBL/GenBank/DDBJ databases">
        <authorList>
            <person name="Nowell W R."/>
        </authorList>
    </citation>
    <scope>NUCLEOTIDE SEQUENCE</scope>
</reference>
<dbReference type="Proteomes" id="UP000676336">
    <property type="component" value="Unassembled WGS sequence"/>
</dbReference>
<accession>A0A8S3JU92</accession>
<comment type="caution">
    <text evidence="1">The sequence shown here is derived from an EMBL/GenBank/DDBJ whole genome shotgun (WGS) entry which is preliminary data.</text>
</comment>
<protein>
    <submittedName>
        <fullName evidence="1">Uncharacterized protein</fullName>
    </submittedName>
</protein>
<organism evidence="1 2">
    <name type="scientific">Rotaria magnacalcarata</name>
    <dbReference type="NCBI Taxonomy" id="392030"/>
    <lineage>
        <taxon>Eukaryota</taxon>
        <taxon>Metazoa</taxon>
        <taxon>Spiralia</taxon>
        <taxon>Gnathifera</taxon>
        <taxon>Rotifera</taxon>
        <taxon>Eurotatoria</taxon>
        <taxon>Bdelloidea</taxon>
        <taxon>Philodinida</taxon>
        <taxon>Philodinidae</taxon>
        <taxon>Rotaria</taxon>
    </lineage>
</organism>
<feature type="non-terminal residue" evidence="1">
    <location>
        <position position="187"/>
    </location>
</feature>